<name>A0A4Z0GG83_9ACTN</name>
<reference evidence="2 3" key="1">
    <citation type="submission" date="2019-03" db="EMBL/GenBank/DDBJ databases">
        <authorList>
            <person name="Gonzalez-Pimentel J.L."/>
        </authorList>
    </citation>
    <scope>NUCLEOTIDE SEQUENCE [LARGE SCALE GENOMIC DNA]</scope>
    <source>
        <strain evidence="2 3">JCM 31289</strain>
    </source>
</reference>
<proteinExistence type="predicted"/>
<dbReference type="AlphaFoldDB" id="A0A4Z0GG83"/>
<evidence type="ECO:0000313" key="3">
    <source>
        <dbReference type="Proteomes" id="UP000297948"/>
    </source>
</evidence>
<sequence length="107" mass="11479">MKGNVLTAQDAKLTCNTSMNEGAFFSGKGTAVDYTILDDAKIEPLLMEGDTTSTRSIRHLQVCVATLSDPLGEKPQDPKEKCAGTGPYDVKVDAQNRVSEITELLSS</sequence>
<evidence type="ECO:0000313" key="2">
    <source>
        <dbReference type="EMBL" id="TGA95490.1"/>
    </source>
</evidence>
<organism evidence="2 3">
    <name type="scientific">Streptomyces palmae</name>
    <dbReference type="NCBI Taxonomy" id="1701085"/>
    <lineage>
        <taxon>Bacteria</taxon>
        <taxon>Bacillati</taxon>
        <taxon>Actinomycetota</taxon>
        <taxon>Actinomycetes</taxon>
        <taxon>Kitasatosporales</taxon>
        <taxon>Streptomycetaceae</taxon>
        <taxon>Streptomyces</taxon>
    </lineage>
</organism>
<gene>
    <name evidence="2" type="ORF">E4099_25220</name>
</gene>
<protein>
    <submittedName>
        <fullName evidence="2">Uncharacterized protein</fullName>
    </submittedName>
</protein>
<comment type="caution">
    <text evidence="2">The sequence shown here is derived from an EMBL/GenBank/DDBJ whole genome shotgun (WGS) entry which is preliminary data.</text>
</comment>
<dbReference type="EMBL" id="SRID01000318">
    <property type="protein sequence ID" value="TGA95490.1"/>
    <property type="molecule type" value="Genomic_DNA"/>
</dbReference>
<evidence type="ECO:0000256" key="1">
    <source>
        <dbReference type="SAM" id="MobiDB-lite"/>
    </source>
</evidence>
<feature type="region of interest" description="Disordered" evidence="1">
    <location>
        <begin position="69"/>
        <end position="88"/>
    </location>
</feature>
<dbReference type="OrthoDB" id="4231126at2"/>
<accession>A0A4Z0GG83</accession>
<keyword evidence="3" id="KW-1185">Reference proteome</keyword>
<feature type="compositionally biased region" description="Basic and acidic residues" evidence="1">
    <location>
        <begin position="71"/>
        <end position="82"/>
    </location>
</feature>
<dbReference type="Proteomes" id="UP000297948">
    <property type="component" value="Unassembled WGS sequence"/>
</dbReference>